<reference evidence="2 3" key="1">
    <citation type="submission" date="2014-08" db="EMBL/GenBank/DDBJ databases">
        <title>Comparative genomics of the Paenibacillus odorifer group.</title>
        <authorList>
            <person name="den Bakker H.C."/>
            <person name="Tsai Y.-C."/>
            <person name="Martin N."/>
            <person name="Korlach J."/>
            <person name="Wiedmann M."/>
        </authorList>
    </citation>
    <scope>NUCLEOTIDE SEQUENCE [LARGE SCALE GENOMIC DNA]</scope>
    <source>
        <strain evidence="2 3">DSM 14472</strain>
    </source>
</reference>
<evidence type="ECO:0000313" key="2">
    <source>
        <dbReference type="EMBL" id="AIQ63080.1"/>
    </source>
</evidence>
<sequence>MNRFVVKKILIVAIPLFIFVGLITLIHLRTTELNSSWGRVELLENGRVCLYNGKRYISETKHYTARVLGEKLSEAERITVYEVPGMDAGNWLAVSYGSGEVLLYKEEHTPDLSLEAFSPTSVEFNGNGEFCRDPSILSAIMDAANKGGPLPQLVQKWLLARIELAAITSVSLYSDKYPALIYNPF</sequence>
<dbReference type="OrthoDB" id="2604891at2"/>
<keyword evidence="1" id="KW-0812">Transmembrane</keyword>
<keyword evidence="1" id="KW-0472">Membrane</keyword>
<feature type="transmembrane region" description="Helical" evidence="1">
    <location>
        <begin position="9"/>
        <end position="28"/>
    </location>
</feature>
<dbReference type="KEGG" id="pste:PSTEL_08230"/>
<proteinExistence type="predicted"/>
<protein>
    <submittedName>
        <fullName evidence="2">Uncharacterized protein</fullName>
    </submittedName>
</protein>
<evidence type="ECO:0000256" key="1">
    <source>
        <dbReference type="SAM" id="Phobius"/>
    </source>
</evidence>
<dbReference type="Proteomes" id="UP000029507">
    <property type="component" value="Chromosome"/>
</dbReference>
<dbReference type="RefSeq" id="WP_038694540.1">
    <property type="nucleotide sequence ID" value="NZ_CP009286.1"/>
</dbReference>
<keyword evidence="1" id="KW-1133">Transmembrane helix</keyword>
<keyword evidence="3" id="KW-1185">Reference proteome</keyword>
<gene>
    <name evidence="2" type="ORF">PSTEL_08230</name>
</gene>
<organism evidence="2 3">
    <name type="scientific">Paenibacillus stellifer</name>
    <dbReference type="NCBI Taxonomy" id="169760"/>
    <lineage>
        <taxon>Bacteria</taxon>
        <taxon>Bacillati</taxon>
        <taxon>Bacillota</taxon>
        <taxon>Bacilli</taxon>
        <taxon>Bacillales</taxon>
        <taxon>Paenibacillaceae</taxon>
        <taxon>Paenibacillus</taxon>
    </lineage>
</organism>
<dbReference type="AlphaFoldDB" id="A0A089LSK3"/>
<name>A0A089LSK3_9BACL</name>
<accession>A0A089LSK3</accession>
<dbReference type="HOGENOM" id="CLU_1459972_0_0_9"/>
<evidence type="ECO:0000313" key="3">
    <source>
        <dbReference type="Proteomes" id="UP000029507"/>
    </source>
</evidence>
<dbReference type="EMBL" id="CP009286">
    <property type="protein sequence ID" value="AIQ63080.1"/>
    <property type="molecule type" value="Genomic_DNA"/>
</dbReference>